<comment type="cofactor">
    <cofactor evidence="1">
        <name>Zn(2+)</name>
        <dbReference type="ChEBI" id="CHEBI:29105"/>
    </cofactor>
</comment>
<dbReference type="NCBIfam" id="TIGR03964">
    <property type="entry name" value="mycofact_creat"/>
    <property type="match status" value="1"/>
</dbReference>
<keyword evidence="3" id="KW-0378">Hydrolase</keyword>
<dbReference type="InterPro" id="IPR003785">
    <property type="entry name" value="Creatininase/forma_Hydrolase"/>
</dbReference>
<evidence type="ECO:0000256" key="2">
    <source>
        <dbReference type="ARBA" id="ARBA00022723"/>
    </source>
</evidence>
<evidence type="ECO:0000256" key="3">
    <source>
        <dbReference type="ARBA" id="ARBA00022801"/>
    </source>
</evidence>
<keyword evidence="2" id="KW-0479">Metal-binding</keyword>
<dbReference type="Gene3D" id="3.40.50.10310">
    <property type="entry name" value="Creatininase"/>
    <property type="match status" value="1"/>
</dbReference>
<comment type="caution">
    <text evidence="6">The sequence shown here is derived from an EMBL/GenBank/DDBJ whole genome shotgun (WGS) entry which is preliminary data.</text>
</comment>
<organism evidence="6 7">
    <name type="scientific">Nocardia higoensis</name>
    <dbReference type="NCBI Taxonomy" id="228599"/>
    <lineage>
        <taxon>Bacteria</taxon>
        <taxon>Bacillati</taxon>
        <taxon>Actinomycetota</taxon>
        <taxon>Actinomycetes</taxon>
        <taxon>Mycobacteriales</taxon>
        <taxon>Nocardiaceae</taxon>
        <taxon>Nocardia</taxon>
    </lineage>
</organism>
<evidence type="ECO:0000256" key="5">
    <source>
        <dbReference type="ARBA" id="ARBA00024029"/>
    </source>
</evidence>
<evidence type="ECO:0000256" key="1">
    <source>
        <dbReference type="ARBA" id="ARBA00001947"/>
    </source>
</evidence>
<proteinExistence type="inferred from homology"/>
<evidence type="ECO:0000313" key="6">
    <source>
        <dbReference type="EMBL" id="MBF6354095.1"/>
    </source>
</evidence>
<keyword evidence="4" id="KW-0862">Zinc</keyword>
<dbReference type="Proteomes" id="UP000707731">
    <property type="component" value="Unassembled WGS sequence"/>
</dbReference>
<evidence type="ECO:0000256" key="4">
    <source>
        <dbReference type="ARBA" id="ARBA00022833"/>
    </source>
</evidence>
<comment type="similarity">
    <text evidence="5">Belongs to the creatininase superfamily.</text>
</comment>
<dbReference type="SUPFAM" id="SSF102215">
    <property type="entry name" value="Creatininase"/>
    <property type="match status" value="1"/>
</dbReference>
<dbReference type="EMBL" id="JADLQN010000001">
    <property type="protein sequence ID" value="MBF6354095.1"/>
    <property type="molecule type" value="Genomic_DNA"/>
</dbReference>
<dbReference type="Pfam" id="PF02633">
    <property type="entry name" value="Creatininase"/>
    <property type="match status" value="1"/>
</dbReference>
<reference evidence="6 7" key="1">
    <citation type="submission" date="2020-10" db="EMBL/GenBank/DDBJ databases">
        <title>Identification of Nocardia species via Next-generation sequencing and recognition of intraspecies genetic diversity.</title>
        <authorList>
            <person name="Li P."/>
            <person name="Li P."/>
            <person name="Lu B."/>
        </authorList>
    </citation>
    <scope>NUCLEOTIDE SEQUENCE [LARGE SCALE GENOMIC DNA]</scope>
    <source>
        <strain evidence="6 7">BJ06-0143</strain>
    </source>
</reference>
<name>A0ABS0D7L7_9NOCA</name>
<evidence type="ECO:0000313" key="7">
    <source>
        <dbReference type="Proteomes" id="UP000707731"/>
    </source>
</evidence>
<accession>A0ABS0D7L7</accession>
<sequence>MMADLTSPEAGSYSAAGVILAIPVGATEQHGPHLPLSTDTDIAVALCAELAKRRPDVLIAPALPYGSSGEHAGFPGTLSIGQRALELVIVELCRSATDTFDRLLIVSGHGGNLESLRRAETLLRSESRDVRVHLPVWAGDPHAGRAETALQLALDPGRVRLDRAERGDTRPLREILPLLRAGGVRAVSENGVLGDPDGADADEGRRLLDTLTDDLAHMVRCWWPENQERARR</sequence>
<keyword evidence="7" id="KW-1185">Reference proteome</keyword>
<dbReference type="InterPro" id="IPR024087">
    <property type="entry name" value="Creatininase-like_sf"/>
</dbReference>
<protein>
    <submittedName>
        <fullName evidence="6">Mycofactocin biosynthesis peptidyl-dipeptidase MftE</fullName>
    </submittedName>
</protein>
<gene>
    <name evidence="6" type="primary">mftE</name>
    <name evidence="6" type="ORF">IU449_05930</name>
</gene>
<dbReference type="RefSeq" id="WP_195000911.1">
    <property type="nucleotide sequence ID" value="NZ_JADLQN010000001.1"/>
</dbReference>
<dbReference type="PANTHER" id="PTHR35005:SF1">
    <property type="entry name" value="2-AMINO-5-FORMYLAMINO-6-RIBOSYLAMINOPYRIMIDIN-4(3H)-ONE 5'-MONOPHOSPHATE DEFORMYLASE"/>
    <property type="match status" value="1"/>
</dbReference>
<dbReference type="InterPro" id="IPR023871">
    <property type="entry name" value="MftE"/>
</dbReference>
<dbReference type="PANTHER" id="PTHR35005">
    <property type="entry name" value="3-DEHYDRO-SCYLLO-INOSOSE HYDROLASE"/>
    <property type="match status" value="1"/>
</dbReference>